<sequence>MILIKHSLSCYGSSDGTFTSKLFSFLNPALRLSGVNQGPPFGRNVHQFPTVLCSLLGDVFTNLLQRNSQRTDFGARELAAPTSPSVTRTSTSSTCEDQTSMALDCWFLDWSGVD</sequence>
<dbReference type="Proteomes" id="UP001374584">
    <property type="component" value="Unassembled WGS sequence"/>
</dbReference>
<protein>
    <submittedName>
        <fullName evidence="1">Uncharacterized protein</fullName>
    </submittedName>
</protein>
<gene>
    <name evidence="1" type="ORF">VNO80_03397</name>
</gene>
<evidence type="ECO:0000313" key="2">
    <source>
        <dbReference type="Proteomes" id="UP001374584"/>
    </source>
</evidence>
<organism evidence="1 2">
    <name type="scientific">Phaseolus coccineus</name>
    <name type="common">Scarlet runner bean</name>
    <name type="synonym">Phaseolus multiflorus</name>
    <dbReference type="NCBI Taxonomy" id="3886"/>
    <lineage>
        <taxon>Eukaryota</taxon>
        <taxon>Viridiplantae</taxon>
        <taxon>Streptophyta</taxon>
        <taxon>Embryophyta</taxon>
        <taxon>Tracheophyta</taxon>
        <taxon>Spermatophyta</taxon>
        <taxon>Magnoliopsida</taxon>
        <taxon>eudicotyledons</taxon>
        <taxon>Gunneridae</taxon>
        <taxon>Pentapetalae</taxon>
        <taxon>rosids</taxon>
        <taxon>fabids</taxon>
        <taxon>Fabales</taxon>
        <taxon>Fabaceae</taxon>
        <taxon>Papilionoideae</taxon>
        <taxon>50 kb inversion clade</taxon>
        <taxon>NPAAA clade</taxon>
        <taxon>indigoferoid/millettioid clade</taxon>
        <taxon>Phaseoleae</taxon>
        <taxon>Phaseolus</taxon>
    </lineage>
</organism>
<evidence type="ECO:0000313" key="1">
    <source>
        <dbReference type="EMBL" id="KAK7377962.1"/>
    </source>
</evidence>
<accession>A0AAN9NW04</accession>
<proteinExistence type="predicted"/>
<dbReference type="AlphaFoldDB" id="A0AAN9NW04"/>
<reference evidence="1 2" key="1">
    <citation type="submission" date="2024-01" db="EMBL/GenBank/DDBJ databases">
        <title>The genomes of 5 underutilized Papilionoideae crops provide insights into root nodulation and disease resistanc.</title>
        <authorList>
            <person name="Jiang F."/>
        </authorList>
    </citation>
    <scope>NUCLEOTIDE SEQUENCE [LARGE SCALE GENOMIC DNA]</scope>
    <source>
        <strain evidence="1">JINMINGXINNONG_FW02</strain>
        <tissue evidence="1">Leaves</tissue>
    </source>
</reference>
<comment type="caution">
    <text evidence="1">The sequence shown here is derived from an EMBL/GenBank/DDBJ whole genome shotgun (WGS) entry which is preliminary data.</text>
</comment>
<keyword evidence="2" id="KW-1185">Reference proteome</keyword>
<dbReference type="EMBL" id="JAYMYR010000002">
    <property type="protein sequence ID" value="KAK7377962.1"/>
    <property type="molecule type" value="Genomic_DNA"/>
</dbReference>
<name>A0AAN9NW04_PHACN</name>